<dbReference type="OrthoDB" id="423498at2759"/>
<feature type="signal peptide" evidence="1">
    <location>
        <begin position="1"/>
        <end position="18"/>
    </location>
</feature>
<evidence type="ECO:0000256" key="1">
    <source>
        <dbReference type="SAM" id="SignalP"/>
    </source>
</evidence>
<keyword evidence="1" id="KW-0732">Signal</keyword>
<dbReference type="Gene3D" id="2.120.10.30">
    <property type="entry name" value="TolB, C-terminal domain"/>
    <property type="match status" value="1"/>
</dbReference>
<comment type="caution">
    <text evidence="3">The sequence shown here is derived from an EMBL/GenBank/DDBJ whole genome shotgun (WGS) entry which is preliminary data.</text>
</comment>
<name>A0A3A2ZR04_9EURO</name>
<gene>
    <name evidence="3" type="ORF">PHISCL_02069</name>
</gene>
<dbReference type="InterPro" id="IPR011042">
    <property type="entry name" value="6-blade_b-propeller_TolB-like"/>
</dbReference>
<evidence type="ECO:0000313" key="3">
    <source>
        <dbReference type="EMBL" id="RJE25602.1"/>
    </source>
</evidence>
<dbReference type="InterPro" id="IPR013658">
    <property type="entry name" value="SGL"/>
</dbReference>
<dbReference type="PANTHER" id="PTHR47064:SF2">
    <property type="entry name" value="SMP-30_GLUCONOLACTONASE_LRE-LIKE REGION DOMAIN-CONTAINING PROTEIN-RELATED"/>
    <property type="match status" value="1"/>
</dbReference>
<accession>A0A3A2ZR04</accession>
<dbReference type="Proteomes" id="UP000266188">
    <property type="component" value="Unassembled WGS sequence"/>
</dbReference>
<dbReference type="EMBL" id="MVGC01000043">
    <property type="protein sequence ID" value="RJE25602.1"/>
    <property type="molecule type" value="Genomic_DNA"/>
</dbReference>
<sequence length="388" mass="42363">MNLSASLLASFWGGSVLSCFDFLGTQQRSIRVPDIAPGPIDEDAFLNKVPPAFEHLSVSFIKDNLAVIPGEWDAGDIKTPFYGVRSDQVPFQNVLAKIKSTDFIVWDASFFDIIGPQAKLEKIQSFEGETPHVHEAPAYVPETNELFYADTSVTGWLWAINVDTYEVRKVATNPPLANVNGARYHNGRVYATTNGGSVRAIFSINPLDGSATPVEFKHVVYRPFLWLVSHPELPNSIYFLDMKSKALVTVSNSVVTTPNGLAFSPNGSILYVADSNSTAGRPLEHHPASVRNVWAFDVSGSILSNPRLICATESGWPDGLQVTRNGYLAVAALGGVDIVDPKSGKLIGKVNTPGDIIFNLELGPRRGGQRMWLLTGRDFIYKALVKDV</sequence>
<dbReference type="InterPro" id="IPR052988">
    <property type="entry name" value="Oryzine_lactonohydrolase"/>
</dbReference>
<keyword evidence="4" id="KW-1185">Reference proteome</keyword>
<dbReference type="Pfam" id="PF08450">
    <property type="entry name" value="SGL"/>
    <property type="match status" value="1"/>
</dbReference>
<dbReference type="AlphaFoldDB" id="A0A3A2ZR04"/>
<organism evidence="3 4">
    <name type="scientific">Aspergillus sclerotialis</name>
    <dbReference type="NCBI Taxonomy" id="2070753"/>
    <lineage>
        <taxon>Eukaryota</taxon>
        <taxon>Fungi</taxon>
        <taxon>Dikarya</taxon>
        <taxon>Ascomycota</taxon>
        <taxon>Pezizomycotina</taxon>
        <taxon>Eurotiomycetes</taxon>
        <taxon>Eurotiomycetidae</taxon>
        <taxon>Eurotiales</taxon>
        <taxon>Aspergillaceae</taxon>
        <taxon>Aspergillus</taxon>
        <taxon>Aspergillus subgen. Polypaecilum</taxon>
    </lineage>
</organism>
<protein>
    <submittedName>
        <fullName evidence="3">SMP-30/Gluconolaconase/LRE-like region</fullName>
    </submittedName>
</protein>
<reference evidence="4" key="1">
    <citation type="submission" date="2017-02" db="EMBL/GenBank/DDBJ databases">
        <authorList>
            <person name="Tafer H."/>
            <person name="Lopandic K."/>
        </authorList>
    </citation>
    <scope>NUCLEOTIDE SEQUENCE [LARGE SCALE GENOMIC DNA]</scope>
    <source>
        <strain evidence="4">CBS 366.77</strain>
    </source>
</reference>
<dbReference type="PANTHER" id="PTHR47064">
    <property type="entry name" value="PUTATIVE (AFU_ORTHOLOGUE AFUA_1G08990)-RELATED"/>
    <property type="match status" value="1"/>
</dbReference>
<evidence type="ECO:0000259" key="2">
    <source>
        <dbReference type="Pfam" id="PF08450"/>
    </source>
</evidence>
<evidence type="ECO:0000313" key="4">
    <source>
        <dbReference type="Proteomes" id="UP000266188"/>
    </source>
</evidence>
<feature type="chain" id="PRO_5017334983" evidence="1">
    <location>
        <begin position="19"/>
        <end position="388"/>
    </location>
</feature>
<proteinExistence type="predicted"/>
<dbReference type="SUPFAM" id="SSF63829">
    <property type="entry name" value="Calcium-dependent phosphotriesterase"/>
    <property type="match status" value="1"/>
</dbReference>
<feature type="domain" description="SMP-30/Gluconolactonase/LRE-like region" evidence="2">
    <location>
        <begin position="235"/>
        <end position="362"/>
    </location>
</feature>
<dbReference type="STRING" id="2070753.A0A3A2ZR04"/>